<dbReference type="InterPro" id="IPR011006">
    <property type="entry name" value="CheY-like_superfamily"/>
</dbReference>
<proteinExistence type="predicted"/>
<dbReference type="GO" id="GO:0000160">
    <property type="term" value="P:phosphorelay signal transduction system"/>
    <property type="evidence" value="ECO:0007669"/>
    <property type="project" value="InterPro"/>
</dbReference>
<dbReference type="SUPFAM" id="SSF52172">
    <property type="entry name" value="CheY-like"/>
    <property type="match status" value="1"/>
</dbReference>
<dbReference type="FunFam" id="3.30.70.270:FF:000001">
    <property type="entry name" value="Diguanylate cyclase domain protein"/>
    <property type="match status" value="1"/>
</dbReference>
<feature type="domain" description="GGDEF" evidence="4">
    <location>
        <begin position="172"/>
        <end position="309"/>
    </location>
</feature>
<dbReference type="Gene3D" id="6.10.250.690">
    <property type="match status" value="1"/>
</dbReference>
<dbReference type="PANTHER" id="PTHR45138">
    <property type="entry name" value="REGULATORY COMPONENTS OF SENSORY TRANSDUCTION SYSTEM"/>
    <property type="match status" value="1"/>
</dbReference>
<feature type="modified residue" description="4-aspartylphosphate" evidence="1">
    <location>
        <position position="55"/>
    </location>
</feature>
<dbReference type="SMART" id="SM00267">
    <property type="entry name" value="GGDEF"/>
    <property type="match status" value="1"/>
</dbReference>
<protein>
    <submittedName>
        <fullName evidence="5">PleD family two-component system response regulator</fullName>
    </submittedName>
</protein>
<organism evidence="5 6">
    <name type="scientific">Drouetiella hepatica Uher 2000/2452</name>
    <dbReference type="NCBI Taxonomy" id="904376"/>
    <lineage>
        <taxon>Bacteria</taxon>
        <taxon>Bacillati</taxon>
        <taxon>Cyanobacteriota</taxon>
        <taxon>Cyanophyceae</taxon>
        <taxon>Oculatellales</taxon>
        <taxon>Oculatellaceae</taxon>
        <taxon>Drouetiella</taxon>
    </lineage>
</organism>
<accession>A0A951QCW1</accession>
<dbReference type="GO" id="GO:0005886">
    <property type="term" value="C:plasma membrane"/>
    <property type="evidence" value="ECO:0007669"/>
    <property type="project" value="TreeGrafter"/>
</dbReference>
<reference evidence="5" key="1">
    <citation type="submission" date="2021-05" db="EMBL/GenBank/DDBJ databases">
        <authorList>
            <person name="Pietrasiak N."/>
            <person name="Ward R."/>
            <person name="Stajich J.E."/>
            <person name="Kurbessoian T."/>
        </authorList>
    </citation>
    <scope>NUCLEOTIDE SEQUENCE</scope>
    <source>
        <strain evidence="5">UHER 2000/2452</strain>
    </source>
</reference>
<dbReference type="EMBL" id="JAHHHD010000021">
    <property type="protein sequence ID" value="MBW4660431.1"/>
    <property type="molecule type" value="Genomic_DNA"/>
</dbReference>
<dbReference type="SMART" id="SM00448">
    <property type="entry name" value="REC"/>
    <property type="match status" value="1"/>
</dbReference>
<name>A0A951QCW1_9CYAN</name>
<evidence type="ECO:0000256" key="2">
    <source>
        <dbReference type="SAM" id="Coils"/>
    </source>
</evidence>
<dbReference type="PROSITE" id="PS50887">
    <property type="entry name" value="GGDEF"/>
    <property type="match status" value="1"/>
</dbReference>
<dbReference type="InterPro" id="IPR050469">
    <property type="entry name" value="Diguanylate_Cyclase"/>
</dbReference>
<dbReference type="Gene3D" id="3.30.70.270">
    <property type="match status" value="1"/>
</dbReference>
<dbReference type="GO" id="GO:0052621">
    <property type="term" value="F:diguanylate cyclase activity"/>
    <property type="evidence" value="ECO:0007669"/>
    <property type="project" value="TreeGrafter"/>
</dbReference>
<keyword evidence="2" id="KW-0175">Coiled coil</keyword>
<dbReference type="SUPFAM" id="SSF55073">
    <property type="entry name" value="Nucleotide cyclase"/>
    <property type="match status" value="1"/>
</dbReference>
<dbReference type="InterPro" id="IPR001789">
    <property type="entry name" value="Sig_transdc_resp-reg_receiver"/>
</dbReference>
<gene>
    <name evidence="5" type="ORF">KME15_17295</name>
</gene>
<evidence type="ECO:0000313" key="6">
    <source>
        <dbReference type="Proteomes" id="UP000757435"/>
    </source>
</evidence>
<feature type="coiled-coil region" evidence="2">
    <location>
        <begin position="117"/>
        <end position="144"/>
    </location>
</feature>
<dbReference type="PANTHER" id="PTHR45138:SF9">
    <property type="entry name" value="DIGUANYLATE CYCLASE DGCM-RELATED"/>
    <property type="match status" value="1"/>
</dbReference>
<evidence type="ECO:0000256" key="1">
    <source>
        <dbReference type="PROSITE-ProRule" id="PRU00169"/>
    </source>
</evidence>
<keyword evidence="1" id="KW-0597">Phosphoprotein</keyword>
<dbReference type="GO" id="GO:1902201">
    <property type="term" value="P:negative regulation of bacterial-type flagellum-dependent cell motility"/>
    <property type="evidence" value="ECO:0007669"/>
    <property type="project" value="TreeGrafter"/>
</dbReference>
<sequence>MTCEGNILIVDDTPDNLRFLSGILVQQGYEARTVINGRMALMAAETLPPELILLDICMPDLDGYEVCCQLKSNLKTCDIPVIFLSALDDISDKIRAFEVGGVDYITKPFHTAEVLARVKTHLTLHQLQQQLAQANQELKRLVNLDGLTQLANRRCFNEHLEQEWRRMAREQQPLALILCDIDFFKQYNDTYGHPTGDDCLQRVGVVLEACAKRPADLASRYGGEEFALTLPKTPLEGAIELAQRIQAQLLQIQIPHATSSVSSYLTLSMGIATIVPQLDRSPDDLIAAADQALYRAKQAGRDRFAIAHSWIDP</sequence>
<dbReference type="Pfam" id="PF00072">
    <property type="entry name" value="Response_reg"/>
    <property type="match status" value="1"/>
</dbReference>
<dbReference type="NCBIfam" id="TIGR00254">
    <property type="entry name" value="GGDEF"/>
    <property type="match status" value="1"/>
</dbReference>
<comment type="caution">
    <text evidence="5">The sequence shown here is derived from an EMBL/GenBank/DDBJ whole genome shotgun (WGS) entry which is preliminary data.</text>
</comment>
<evidence type="ECO:0000259" key="4">
    <source>
        <dbReference type="PROSITE" id="PS50887"/>
    </source>
</evidence>
<feature type="domain" description="Response regulatory" evidence="3">
    <location>
        <begin position="6"/>
        <end position="122"/>
    </location>
</feature>
<dbReference type="CDD" id="cd01949">
    <property type="entry name" value="GGDEF"/>
    <property type="match status" value="1"/>
</dbReference>
<evidence type="ECO:0000313" key="5">
    <source>
        <dbReference type="EMBL" id="MBW4660431.1"/>
    </source>
</evidence>
<dbReference type="GO" id="GO:0043709">
    <property type="term" value="P:cell adhesion involved in single-species biofilm formation"/>
    <property type="evidence" value="ECO:0007669"/>
    <property type="project" value="TreeGrafter"/>
</dbReference>
<dbReference type="Pfam" id="PF00990">
    <property type="entry name" value="GGDEF"/>
    <property type="match status" value="1"/>
</dbReference>
<dbReference type="InterPro" id="IPR000160">
    <property type="entry name" value="GGDEF_dom"/>
</dbReference>
<dbReference type="InterPro" id="IPR043128">
    <property type="entry name" value="Rev_trsase/Diguanyl_cyclase"/>
</dbReference>
<dbReference type="Gene3D" id="3.40.50.2300">
    <property type="match status" value="1"/>
</dbReference>
<dbReference type="InterPro" id="IPR029787">
    <property type="entry name" value="Nucleotide_cyclase"/>
</dbReference>
<dbReference type="PROSITE" id="PS50110">
    <property type="entry name" value="RESPONSE_REGULATORY"/>
    <property type="match status" value="1"/>
</dbReference>
<dbReference type="AlphaFoldDB" id="A0A951QCW1"/>
<dbReference type="CDD" id="cd19920">
    <property type="entry name" value="REC_PA4781-like"/>
    <property type="match status" value="1"/>
</dbReference>
<reference evidence="5" key="2">
    <citation type="journal article" date="2022" name="Microbiol. Resour. Announc.">
        <title>Metagenome Sequencing to Explore Phylogenomics of Terrestrial Cyanobacteria.</title>
        <authorList>
            <person name="Ward R.D."/>
            <person name="Stajich J.E."/>
            <person name="Johansen J.R."/>
            <person name="Huntemann M."/>
            <person name="Clum A."/>
            <person name="Foster B."/>
            <person name="Foster B."/>
            <person name="Roux S."/>
            <person name="Palaniappan K."/>
            <person name="Varghese N."/>
            <person name="Mukherjee S."/>
            <person name="Reddy T.B.K."/>
            <person name="Daum C."/>
            <person name="Copeland A."/>
            <person name="Chen I.A."/>
            <person name="Ivanova N.N."/>
            <person name="Kyrpides N.C."/>
            <person name="Shapiro N."/>
            <person name="Eloe-Fadrosh E.A."/>
            <person name="Pietrasiak N."/>
        </authorList>
    </citation>
    <scope>NUCLEOTIDE SEQUENCE</scope>
    <source>
        <strain evidence="5">UHER 2000/2452</strain>
    </source>
</reference>
<dbReference type="Proteomes" id="UP000757435">
    <property type="component" value="Unassembled WGS sequence"/>
</dbReference>
<evidence type="ECO:0000259" key="3">
    <source>
        <dbReference type="PROSITE" id="PS50110"/>
    </source>
</evidence>